<feature type="chain" id="PRO_5012783562" description="Lipoprotein" evidence="1">
    <location>
        <begin position="20"/>
        <end position="159"/>
    </location>
</feature>
<dbReference type="EMBL" id="NIVX01000026">
    <property type="protein sequence ID" value="OWQ78001.1"/>
    <property type="molecule type" value="Genomic_DNA"/>
</dbReference>
<name>A0A246ID99_STEMA</name>
<dbReference type="PROSITE" id="PS51257">
    <property type="entry name" value="PROKAR_LIPOPROTEIN"/>
    <property type="match status" value="1"/>
</dbReference>
<evidence type="ECO:0000256" key="1">
    <source>
        <dbReference type="SAM" id="SignalP"/>
    </source>
</evidence>
<sequence length="159" mass="17957">MRALVTIWICVLTALALTACDSNRGLRNEVERLSGQVAQDRLQCDHAQGLEARDSSEVRQRLVRIGELRADMEWDELVSAGEAGTAELLVQAKRRMSNPDYQAQRDRELESLDREISLYRQDEPRRQEDRRIACDALQASNEAYRAAKAKLSAATKLDG</sequence>
<dbReference type="AlphaFoldDB" id="A0A246ID99"/>
<comment type="caution">
    <text evidence="2">The sequence shown here is derived from an EMBL/GenBank/DDBJ whole genome shotgun (WGS) entry which is preliminary data.</text>
</comment>
<keyword evidence="1" id="KW-0732">Signal</keyword>
<evidence type="ECO:0008006" key="4">
    <source>
        <dbReference type="Google" id="ProtNLM"/>
    </source>
</evidence>
<reference evidence="2 3" key="1">
    <citation type="submission" date="2017-06" db="EMBL/GenBank/DDBJ databases">
        <authorList>
            <person name="Kim H.J."/>
            <person name="Triplett B.A."/>
        </authorList>
    </citation>
    <scope>NUCLEOTIDE SEQUENCE [LARGE SCALE GENOMIC DNA]</scope>
    <source>
        <strain evidence="2 3">594</strain>
    </source>
</reference>
<gene>
    <name evidence="2" type="ORF">CEE63_03045</name>
</gene>
<accession>A0A246ID99</accession>
<organism evidence="2 3">
    <name type="scientific">Stenotrophomonas maltophilia</name>
    <name type="common">Pseudomonas maltophilia</name>
    <name type="synonym">Xanthomonas maltophilia</name>
    <dbReference type="NCBI Taxonomy" id="40324"/>
    <lineage>
        <taxon>Bacteria</taxon>
        <taxon>Pseudomonadati</taxon>
        <taxon>Pseudomonadota</taxon>
        <taxon>Gammaproteobacteria</taxon>
        <taxon>Lysobacterales</taxon>
        <taxon>Lysobacteraceae</taxon>
        <taxon>Stenotrophomonas</taxon>
        <taxon>Stenotrophomonas maltophilia group</taxon>
    </lineage>
</organism>
<dbReference type="RefSeq" id="WP_088496344.1">
    <property type="nucleotide sequence ID" value="NZ_NIVX01000026.1"/>
</dbReference>
<dbReference type="Proteomes" id="UP000197090">
    <property type="component" value="Unassembled WGS sequence"/>
</dbReference>
<feature type="signal peptide" evidence="1">
    <location>
        <begin position="1"/>
        <end position="19"/>
    </location>
</feature>
<evidence type="ECO:0000313" key="3">
    <source>
        <dbReference type="Proteomes" id="UP000197090"/>
    </source>
</evidence>
<proteinExistence type="predicted"/>
<protein>
    <recommendedName>
        <fullName evidence="4">Lipoprotein</fullName>
    </recommendedName>
</protein>
<evidence type="ECO:0000313" key="2">
    <source>
        <dbReference type="EMBL" id="OWQ78001.1"/>
    </source>
</evidence>